<sequence length="103" mass="11754">MDENFHLVLQLLQDNCSILGYKIYTYASTMHKVQVLANLDFKISEIALVIELLIVAHNCFTADCNMEGITIILKKCQKCFKSVSKISKETEFHVNLGNHSVYK</sequence>
<protein>
    <recommendedName>
        <fullName evidence="1">Spatacsin C-terminal domain-containing protein</fullName>
    </recommendedName>
</protein>
<dbReference type="OrthoDB" id="2018754at2759"/>
<dbReference type="AlphaFoldDB" id="A0A9P0QBC8"/>
<evidence type="ECO:0000259" key="1">
    <source>
        <dbReference type="Pfam" id="PF14649"/>
    </source>
</evidence>
<gene>
    <name evidence="2" type="ORF">ACAOBT_LOCUS35396</name>
</gene>
<evidence type="ECO:0000313" key="3">
    <source>
        <dbReference type="Proteomes" id="UP001152888"/>
    </source>
</evidence>
<accession>A0A9P0QBC8</accession>
<keyword evidence="3" id="KW-1185">Reference proteome</keyword>
<name>A0A9P0QBC8_ACAOB</name>
<dbReference type="Pfam" id="PF14649">
    <property type="entry name" value="Spatacsin_C"/>
    <property type="match status" value="1"/>
</dbReference>
<evidence type="ECO:0000313" key="2">
    <source>
        <dbReference type="EMBL" id="CAH2016487.1"/>
    </source>
</evidence>
<organism evidence="2 3">
    <name type="scientific">Acanthoscelides obtectus</name>
    <name type="common">Bean weevil</name>
    <name type="synonym">Bruchus obtectus</name>
    <dbReference type="NCBI Taxonomy" id="200917"/>
    <lineage>
        <taxon>Eukaryota</taxon>
        <taxon>Metazoa</taxon>
        <taxon>Ecdysozoa</taxon>
        <taxon>Arthropoda</taxon>
        <taxon>Hexapoda</taxon>
        <taxon>Insecta</taxon>
        <taxon>Pterygota</taxon>
        <taxon>Neoptera</taxon>
        <taxon>Endopterygota</taxon>
        <taxon>Coleoptera</taxon>
        <taxon>Polyphaga</taxon>
        <taxon>Cucujiformia</taxon>
        <taxon>Chrysomeloidea</taxon>
        <taxon>Chrysomelidae</taxon>
        <taxon>Bruchinae</taxon>
        <taxon>Bruchini</taxon>
        <taxon>Acanthoscelides</taxon>
    </lineage>
</organism>
<dbReference type="InterPro" id="IPR028107">
    <property type="entry name" value="Spatacsin_C_dom"/>
</dbReference>
<proteinExistence type="predicted"/>
<dbReference type="EMBL" id="CAKOFQ010008914">
    <property type="protein sequence ID" value="CAH2016487.1"/>
    <property type="molecule type" value="Genomic_DNA"/>
</dbReference>
<dbReference type="Proteomes" id="UP001152888">
    <property type="component" value="Unassembled WGS sequence"/>
</dbReference>
<comment type="caution">
    <text evidence="2">The sequence shown here is derived from an EMBL/GenBank/DDBJ whole genome shotgun (WGS) entry which is preliminary data.</text>
</comment>
<feature type="domain" description="Spatacsin C-terminal" evidence="1">
    <location>
        <begin position="19"/>
        <end position="83"/>
    </location>
</feature>
<reference evidence="2" key="1">
    <citation type="submission" date="2022-03" db="EMBL/GenBank/DDBJ databases">
        <authorList>
            <person name="Sayadi A."/>
        </authorList>
    </citation>
    <scope>NUCLEOTIDE SEQUENCE</scope>
</reference>